<feature type="compositionally biased region" description="Basic residues" evidence="1">
    <location>
        <begin position="29"/>
        <end position="39"/>
    </location>
</feature>
<comment type="caution">
    <text evidence="2">The sequence shown here is derived from an EMBL/GenBank/DDBJ whole genome shotgun (WGS) entry which is preliminary data.</text>
</comment>
<dbReference type="EMBL" id="MU865918">
    <property type="protein sequence ID" value="KAK4453981.1"/>
    <property type="molecule type" value="Genomic_DNA"/>
</dbReference>
<sequence length="205" mass="22888">MRAVGFKTGAALFLLRRVAHRHLVLRHRGSRPCKLHPPRRSQSPGQERSNHVGSRRTGGDRGNSTRSAQASCCPRSSIDLARINRIGHLRMLGRFVRLPGGEIAQQQWPDAVHGFSPSRRPLVSGGFVQPPPVSERQPQWPTRDAEGAGLSGFLDRRPCRRQKSRRCGSRGERVQLVLPHGLSWRQKPSVNMACTSESFDDALTR</sequence>
<feature type="region of interest" description="Disordered" evidence="1">
    <location>
        <begin position="29"/>
        <end position="71"/>
    </location>
</feature>
<dbReference type="Proteomes" id="UP001321760">
    <property type="component" value="Unassembled WGS sequence"/>
</dbReference>
<feature type="region of interest" description="Disordered" evidence="1">
    <location>
        <begin position="130"/>
        <end position="152"/>
    </location>
</feature>
<reference evidence="2" key="2">
    <citation type="submission" date="2023-05" db="EMBL/GenBank/DDBJ databases">
        <authorList>
            <consortium name="Lawrence Berkeley National Laboratory"/>
            <person name="Steindorff A."/>
            <person name="Hensen N."/>
            <person name="Bonometti L."/>
            <person name="Westerberg I."/>
            <person name="Brannstrom I.O."/>
            <person name="Guillou S."/>
            <person name="Cros-Aarteil S."/>
            <person name="Calhoun S."/>
            <person name="Haridas S."/>
            <person name="Kuo A."/>
            <person name="Mondo S."/>
            <person name="Pangilinan J."/>
            <person name="Riley R."/>
            <person name="Labutti K."/>
            <person name="Andreopoulos B."/>
            <person name="Lipzen A."/>
            <person name="Chen C."/>
            <person name="Yanf M."/>
            <person name="Daum C."/>
            <person name="Ng V."/>
            <person name="Clum A."/>
            <person name="Ohm R."/>
            <person name="Martin F."/>
            <person name="Silar P."/>
            <person name="Natvig D."/>
            <person name="Lalanne C."/>
            <person name="Gautier V."/>
            <person name="Ament-Velasquez S.L."/>
            <person name="Kruys A."/>
            <person name="Hutchinson M.I."/>
            <person name="Powell A.J."/>
            <person name="Barry K."/>
            <person name="Miller A.N."/>
            <person name="Grigoriev I.V."/>
            <person name="Debuchy R."/>
            <person name="Gladieux P."/>
            <person name="Thoren M.H."/>
            <person name="Johannesson H."/>
        </authorList>
    </citation>
    <scope>NUCLEOTIDE SEQUENCE</scope>
    <source>
        <strain evidence="2">PSN243</strain>
    </source>
</reference>
<organism evidence="2 3">
    <name type="scientific">Podospora aff. communis PSN243</name>
    <dbReference type="NCBI Taxonomy" id="3040156"/>
    <lineage>
        <taxon>Eukaryota</taxon>
        <taxon>Fungi</taxon>
        <taxon>Dikarya</taxon>
        <taxon>Ascomycota</taxon>
        <taxon>Pezizomycotina</taxon>
        <taxon>Sordariomycetes</taxon>
        <taxon>Sordariomycetidae</taxon>
        <taxon>Sordariales</taxon>
        <taxon>Podosporaceae</taxon>
        <taxon>Podospora</taxon>
    </lineage>
</organism>
<evidence type="ECO:0000313" key="3">
    <source>
        <dbReference type="Proteomes" id="UP001321760"/>
    </source>
</evidence>
<accession>A0AAV9H4U3</accession>
<protein>
    <submittedName>
        <fullName evidence="2">Uncharacterized protein</fullName>
    </submittedName>
</protein>
<gene>
    <name evidence="2" type="ORF">QBC34DRAFT_174783</name>
</gene>
<evidence type="ECO:0000256" key="1">
    <source>
        <dbReference type="SAM" id="MobiDB-lite"/>
    </source>
</evidence>
<reference evidence="2" key="1">
    <citation type="journal article" date="2023" name="Mol. Phylogenet. Evol.">
        <title>Genome-scale phylogeny and comparative genomics of the fungal order Sordariales.</title>
        <authorList>
            <person name="Hensen N."/>
            <person name="Bonometti L."/>
            <person name="Westerberg I."/>
            <person name="Brannstrom I.O."/>
            <person name="Guillou S."/>
            <person name="Cros-Aarteil S."/>
            <person name="Calhoun S."/>
            <person name="Haridas S."/>
            <person name="Kuo A."/>
            <person name="Mondo S."/>
            <person name="Pangilinan J."/>
            <person name="Riley R."/>
            <person name="LaButti K."/>
            <person name="Andreopoulos B."/>
            <person name="Lipzen A."/>
            <person name="Chen C."/>
            <person name="Yan M."/>
            <person name="Daum C."/>
            <person name="Ng V."/>
            <person name="Clum A."/>
            <person name="Steindorff A."/>
            <person name="Ohm R.A."/>
            <person name="Martin F."/>
            <person name="Silar P."/>
            <person name="Natvig D.O."/>
            <person name="Lalanne C."/>
            <person name="Gautier V."/>
            <person name="Ament-Velasquez S.L."/>
            <person name="Kruys A."/>
            <person name="Hutchinson M.I."/>
            <person name="Powell A.J."/>
            <person name="Barry K."/>
            <person name="Miller A.N."/>
            <person name="Grigoriev I.V."/>
            <person name="Debuchy R."/>
            <person name="Gladieux P."/>
            <person name="Hiltunen Thoren M."/>
            <person name="Johannesson H."/>
        </authorList>
    </citation>
    <scope>NUCLEOTIDE SEQUENCE</scope>
    <source>
        <strain evidence="2">PSN243</strain>
    </source>
</reference>
<proteinExistence type="predicted"/>
<name>A0AAV9H4U3_9PEZI</name>
<keyword evidence="3" id="KW-1185">Reference proteome</keyword>
<evidence type="ECO:0000313" key="2">
    <source>
        <dbReference type="EMBL" id="KAK4453981.1"/>
    </source>
</evidence>
<dbReference type="AlphaFoldDB" id="A0AAV9H4U3"/>